<feature type="signal peptide" evidence="1">
    <location>
        <begin position="1"/>
        <end position="29"/>
    </location>
</feature>
<dbReference type="Proteomes" id="UP001629288">
    <property type="component" value="Unassembled WGS sequence"/>
</dbReference>
<gene>
    <name evidence="2" type="ORF">PQR00_12195</name>
</gene>
<comment type="caution">
    <text evidence="2">The sequence shown here is derived from an EMBL/GenBank/DDBJ whole genome shotgun (WGS) entry which is preliminary data.</text>
</comment>
<proteinExistence type="predicted"/>
<dbReference type="EMBL" id="JAQQDH010000003">
    <property type="protein sequence ID" value="MFM0444342.1"/>
    <property type="molecule type" value="Genomic_DNA"/>
</dbReference>
<name>A0ABW9C054_9BURK</name>
<protein>
    <submittedName>
        <fullName evidence="2">Uncharacterized protein</fullName>
    </submittedName>
</protein>
<dbReference type="RefSeq" id="WP_408129013.1">
    <property type="nucleotide sequence ID" value="NZ_JAQQCI010000016.1"/>
</dbReference>
<keyword evidence="1" id="KW-0732">Signal</keyword>
<evidence type="ECO:0000256" key="1">
    <source>
        <dbReference type="SAM" id="SignalP"/>
    </source>
</evidence>
<organism evidence="2 3">
    <name type="scientific">Paraburkholderia strydomiana</name>
    <dbReference type="NCBI Taxonomy" id="1245417"/>
    <lineage>
        <taxon>Bacteria</taxon>
        <taxon>Pseudomonadati</taxon>
        <taxon>Pseudomonadota</taxon>
        <taxon>Betaproteobacteria</taxon>
        <taxon>Burkholderiales</taxon>
        <taxon>Burkholderiaceae</taxon>
        <taxon>Paraburkholderia</taxon>
    </lineage>
</organism>
<keyword evidence="3" id="KW-1185">Reference proteome</keyword>
<evidence type="ECO:0000313" key="3">
    <source>
        <dbReference type="Proteomes" id="UP001629288"/>
    </source>
</evidence>
<sequence length="148" mass="15970">MTLKKYPIRLFLWLLTPALFLSTPAFSHALDQEMACEGTPHDFVEELVDQQSIETPANRVQPDSVNAFRPTRGAHLTAFGFRVKAIFGYQPGDPLFEAGTGKPASAPLYGVVVFGSSESVQRELAAAGSHAVTHSVIPMVLTAIVCAQ</sequence>
<reference evidence="2 3" key="1">
    <citation type="journal article" date="2024" name="Chem. Sci.">
        <title>Discovery of megapolipeptins by genome mining of a Burkholderiales bacteria collection.</title>
        <authorList>
            <person name="Paulo B.S."/>
            <person name="Recchia M.J.J."/>
            <person name="Lee S."/>
            <person name="Fergusson C.H."/>
            <person name="Romanowski S.B."/>
            <person name="Hernandez A."/>
            <person name="Krull N."/>
            <person name="Liu D.Y."/>
            <person name="Cavanagh H."/>
            <person name="Bos A."/>
            <person name="Gray C.A."/>
            <person name="Murphy B.T."/>
            <person name="Linington R.G."/>
            <person name="Eustaquio A.S."/>
        </authorList>
    </citation>
    <scope>NUCLEOTIDE SEQUENCE [LARGE SCALE GENOMIC DNA]</scope>
    <source>
        <strain evidence="2 3">RL17-379-BIB-C</strain>
    </source>
</reference>
<evidence type="ECO:0000313" key="2">
    <source>
        <dbReference type="EMBL" id="MFM0444342.1"/>
    </source>
</evidence>
<feature type="chain" id="PRO_5046717214" evidence="1">
    <location>
        <begin position="30"/>
        <end position="148"/>
    </location>
</feature>
<accession>A0ABW9C054</accession>